<dbReference type="EMBL" id="FONN01000041">
    <property type="protein sequence ID" value="SFF45078.1"/>
    <property type="molecule type" value="Genomic_DNA"/>
</dbReference>
<dbReference type="Pfam" id="PF03123">
    <property type="entry name" value="CAT_RBD"/>
    <property type="match status" value="1"/>
</dbReference>
<proteinExistence type="inferred from homology"/>
<evidence type="ECO:0000256" key="2">
    <source>
        <dbReference type="ARBA" id="ARBA00022737"/>
    </source>
</evidence>
<reference evidence="5" key="1">
    <citation type="submission" date="2016-10" db="EMBL/GenBank/DDBJ databases">
        <authorList>
            <person name="Varghese N."/>
            <person name="Submissions S."/>
        </authorList>
    </citation>
    <scope>NUCLEOTIDE SEQUENCE [LARGE SCALE GENOMIC DNA]</scope>
    <source>
        <strain evidence="5">CGMCC 1.10223</strain>
    </source>
</reference>
<dbReference type="Gene3D" id="1.20.890.100">
    <property type="match status" value="1"/>
</dbReference>
<dbReference type="Pfam" id="PF00874">
    <property type="entry name" value="PRD"/>
    <property type="match status" value="2"/>
</dbReference>
<protein>
    <submittedName>
        <fullName evidence="4">Transcriptional antiterminator, BglG family</fullName>
    </submittedName>
</protein>
<dbReference type="NCBIfam" id="NF047357">
    <property type="entry name" value="antiterm_GlcT"/>
    <property type="match status" value="1"/>
</dbReference>
<evidence type="ECO:0000259" key="3">
    <source>
        <dbReference type="PROSITE" id="PS51372"/>
    </source>
</evidence>
<dbReference type="AlphaFoldDB" id="A0A1I2ITX7"/>
<evidence type="ECO:0000313" key="4">
    <source>
        <dbReference type="EMBL" id="SFF45078.1"/>
    </source>
</evidence>
<dbReference type="InterPro" id="IPR050661">
    <property type="entry name" value="BglG_antiterminators"/>
</dbReference>
<dbReference type="InterPro" id="IPR011608">
    <property type="entry name" value="PRD"/>
</dbReference>
<feature type="domain" description="PRD" evidence="3">
    <location>
        <begin position="174"/>
        <end position="282"/>
    </location>
</feature>
<organism evidence="4 5">
    <name type="scientific">Paenibacillus algorifonticola</name>
    <dbReference type="NCBI Taxonomy" id="684063"/>
    <lineage>
        <taxon>Bacteria</taxon>
        <taxon>Bacillati</taxon>
        <taxon>Bacillota</taxon>
        <taxon>Bacilli</taxon>
        <taxon>Bacillales</taxon>
        <taxon>Paenibacillaceae</taxon>
        <taxon>Paenibacillus</taxon>
    </lineage>
</organism>
<dbReference type="RefSeq" id="WP_046234545.1">
    <property type="nucleotide sequence ID" value="NZ_FONN01000041.1"/>
</dbReference>
<dbReference type="InterPro" id="IPR004341">
    <property type="entry name" value="CAT_RNA-bd_dom"/>
</dbReference>
<evidence type="ECO:0000256" key="1">
    <source>
        <dbReference type="ARBA" id="ARBA00009115"/>
    </source>
</evidence>
<accession>A0A1I2ITX7</accession>
<dbReference type="Gene3D" id="2.30.24.10">
    <property type="entry name" value="CAT RNA-binding domain"/>
    <property type="match status" value="1"/>
</dbReference>
<dbReference type="InterPro" id="IPR001550">
    <property type="entry name" value="Transcrpt_antitermin_CS"/>
</dbReference>
<dbReference type="Gene3D" id="1.20.58.1950">
    <property type="match status" value="1"/>
</dbReference>
<dbReference type="PROSITE" id="PS00654">
    <property type="entry name" value="PRD_1"/>
    <property type="match status" value="1"/>
</dbReference>
<dbReference type="SUPFAM" id="SSF63520">
    <property type="entry name" value="PTS-regulatory domain, PRD"/>
    <property type="match status" value="2"/>
</dbReference>
<keyword evidence="5" id="KW-1185">Reference proteome</keyword>
<name>A0A1I2ITX7_9BACL</name>
<dbReference type="PROSITE" id="PS51372">
    <property type="entry name" value="PRD_2"/>
    <property type="match status" value="2"/>
</dbReference>
<dbReference type="SUPFAM" id="SSF50151">
    <property type="entry name" value="SacY-like RNA-binding domain"/>
    <property type="match status" value="1"/>
</dbReference>
<dbReference type="Gene3D" id="1.10.1790.10">
    <property type="entry name" value="PRD domain"/>
    <property type="match status" value="1"/>
</dbReference>
<dbReference type="SMART" id="SM01061">
    <property type="entry name" value="CAT_RBD"/>
    <property type="match status" value="1"/>
</dbReference>
<evidence type="ECO:0000313" key="5">
    <source>
        <dbReference type="Proteomes" id="UP000183410"/>
    </source>
</evidence>
<dbReference type="Proteomes" id="UP000183410">
    <property type="component" value="Unassembled WGS sequence"/>
</dbReference>
<dbReference type="PANTHER" id="PTHR30185:SF16">
    <property type="entry name" value="PROTEIN GLCT"/>
    <property type="match status" value="1"/>
</dbReference>
<dbReference type="GO" id="GO:0003723">
    <property type="term" value="F:RNA binding"/>
    <property type="evidence" value="ECO:0007669"/>
    <property type="project" value="InterPro"/>
</dbReference>
<dbReference type="OrthoDB" id="9813552at2"/>
<feature type="domain" description="PRD" evidence="3">
    <location>
        <begin position="68"/>
        <end position="173"/>
    </location>
</feature>
<gene>
    <name evidence="4" type="ORF">SAMN04487969_14112</name>
</gene>
<dbReference type="GO" id="GO:0045893">
    <property type="term" value="P:positive regulation of DNA-templated transcription"/>
    <property type="evidence" value="ECO:0007669"/>
    <property type="project" value="InterPro"/>
</dbReference>
<dbReference type="InterPro" id="IPR036634">
    <property type="entry name" value="PRD_sf"/>
</dbReference>
<dbReference type="InterPro" id="IPR036650">
    <property type="entry name" value="CAT_RNA-bd_dom_sf"/>
</dbReference>
<sequence>MSGLQIDKALNNNVIIAQHSEHGEVVVIGKGIGFNRKAGDIISLLAVEKMFILKNQEEQEQYKLLLPQVDEELIEIINELLLHITEHKNVSLNEHIHIALTDHISFALKRKKQGIVIQNPFLYETRELYPDEYRIGEYAVRMIEKKLGVDLGVDEIGFIALHIYSAVSNQNIMQVKKQSQLINELVGIVSNQLNFPFEVGSLDYSRLITHLRFALERIIRGEKLQELKKMDLLLKIEYPEMYLLAWKLTKVMENRLRLPVYHAELGYLTIHLQRLNQKKEEKWE</sequence>
<comment type="similarity">
    <text evidence="1">Belongs to the transcriptional antiterminator BglG family. GlcT subfamily.</text>
</comment>
<dbReference type="PANTHER" id="PTHR30185">
    <property type="entry name" value="CRYPTIC BETA-GLUCOSIDE BGL OPERON ANTITERMINATOR"/>
    <property type="match status" value="1"/>
</dbReference>
<keyword evidence="2" id="KW-0677">Repeat</keyword>